<accession>A0A7Y7Y120</accession>
<keyword evidence="2" id="KW-0812">Transmembrane</keyword>
<keyword evidence="2" id="KW-0472">Membrane</keyword>
<gene>
    <name evidence="3" type="ORF">HX845_18955</name>
</gene>
<evidence type="ECO:0000313" key="3">
    <source>
        <dbReference type="EMBL" id="NWC15751.1"/>
    </source>
</evidence>
<dbReference type="EMBL" id="JACAQE010000006">
    <property type="protein sequence ID" value="NWC15751.1"/>
    <property type="molecule type" value="Genomic_DNA"/>
</dbReference>
<dbReference type="Proteomes" id="UP000517547">
    <property type="component" value="Unassembled WGS sequence"/>
</dbReference>
<feature type="transmembrane region" description="Helical" evidence="2">
    <location>
        <begin position="870"/>
        <end position="893"/>
    </location>
</feature>
<comment type="caution">
    <text evidence="3">The sequence shown here is derived from an EMBL/GenBank/DDBJ whole genome shotgun (WGS) entry which is preliminary data.</text>
</comment>
<evidence type="ECO:0000256" key="1">
    <source>
        <dbReference type="SAM" id="MobiDB-lite"/>
    </source>
</evidence>
<reference evidence="3 4" key="1">
    <citation type="submission" date="2020-04" db="EMBL/GenBank/DDBJ databases">
        <title>Molecular characterization of pseudomonads from Agaricus bisporus reveal novel blotch 2 pathogens in Western Europe.</title>
        <authorList>
            <person name="Taparia T."/>
            <person name="Krijger M."/>
            <person name="Haynes E."/>
            <person name="Elpinstone J.G."/>
            <person name="Noble R."/>
            <person name="Van Der Wolf J."/>
        </authorList>
    </citation>
    <scope>NUCLEOTIDE SEQUENCE [LARGE SCALE GENOMIC DNA]</scope>
    <source>
        <strain evidence="3 4">IPO3738</strain>
    </source>
</reference>
<sequence>MSSFSLWRDLDGELAASYPLLKSALIREGVAEEHRINWVLTRDFIAMVTPAGENSSVKKQELDFLNGLLSLQQVGAAQAKMRRLQGVNLANPPATDSASGPGSRRKRAIEHTLNLLVGDDVADVRLYQVVAAQSPDSAASMRLVSKYYTQWKGRINTRQEFANFLLAINLGSMPPSLFTGFHQLGALRQRRVTQVLLTLPNEGSPEWRRMLLNIHGEFDQFRQRALGRILKPGGRSYLELGADYSISNNDLVIKYSAAAAPGVEFDGVVNVIAHGQDIERRVSGYPEKVAGWLHDNLLANYGATGFRKLKVINFQSCHIPDVLAKHITCLFLERSSVFFEPDRIPNLLIISSPRSPLVLTSQLLLGRALSSLWQEQHFVFPGHVLKAFRHLIDNSSGIQVAISENFHWSSTFTDPNYLSFADYLRSTQVLQANRLFTETPDIHYVDKTTFDSIRVVTRAALDLRRSGVQQCAQLIADRFPAVAGDIQKLVAITSIAEGAEMLPVGEVETVRKVIGFLAQLRSAADRQDYLGGYHLYQATKIKILIDPYDPHGPAKIRHFTDLIFILCGSRMPGTEERYEAAYKKLFLLEKEEYRAMTGIDIDFAARQFFKNYPYIQFAPSEFHSFQAPSPQSDMVTVDTGLLRGLQGSEQLGMPTRELRRLLDAGDEINTLSAMERLESSLDKKKPFLNDSRSLRSLQETRENLERARARLEKKQLSPIALKATARLAAGSSRLLGAFGVFADFRTQPFHLDFSSVRSGLFSTSDSLAVVKGVFDFSSDIGPALALRLASSASRALWQPRLDQLFFKMNKVLLPLDVLFTAVSLYRNVEGARLARSVEEQALYITMTVIDGASFGLGLAGFILIGVPGVGVALILVGMALAVVNILLNAIVSLSQLENYRWDEKVGLFFGNLFGASALHGILTQQQMRQAADQLFTGVSEEGIDLLLTPMINDADDSDQTNPLKDIGSISQGSSLRQQPKGYTLSPLGLTPDDLQTWSDGKDQDKTAQVHKGWYLRRREHPRKLMVTMPSTPNTRQEVMDFGAIPTILLFGATPHLLLEANPFGWAAGESPQERALNRYQVRLHRATPYTLQFKKSLLSSKDFDSNFGSRTELLVPPGDFPTLPQVSLDLSGQDRETLAELDLSRSSLEIVKFKGKSTFRLDLVNADDQAACALEQVVRTVQLSAHISFKSGETHPVMAVVEEGSRITLRHSTGHSLLLLKPQVRRCDIELQAPVSGFALSA</sequence>
<proteinExistence type="predicted"/>
<feature type="transmembrane region" description="Helical" evidence="2">
    <location>
        <begin position="840"/>
        <end position="864"/>
    </location>
</feature>
<dbReference type="AlphaFoldDB" id="A0A7Y7Y120"/>
<evidence type="ECO:0000313" key="4">
    <source>
        <dbReference type="Proteomes" id="UP000517547"/>
    </source>
</evidence>
<keyword evidence="2" id="KW-1133">Transmembrane helix</keyword>
<protein>
    <submittedName>
        <fullName evidence="3">Uncharacterized protein</fullName>
    </submittedName>
</protein>
<name>A0A7Y7Y120_9PSED</name>
<feature type="compositionally biased region" description="Polar residues" evidence="1">
    <location>
        <begin position="968"/>
        <end position="977"/>
    </location>
</feature>
<evidence type="ECO:0000256" key="2">
    <source>
        <dbReference type="SAM" id="Phobius"/>
    </source>
</evidence>
<feature type="region of interest" description="Disordered" evidence="1">
    <location>
        <begin position="957"/>
        <end position="978"/>
    </location>
</feature>
<organism evidence="3 4">
    <name type="scientific">Pseudomonas gingeri</name>
    <dbReference type="NCBI Taxonomy" id="117681"/>
    <lineage>
        <taxon>Bacteria</taxon>
        <taxon>Pseudomonadati</taxon>
        <taxon>Pseudomonadota</taxon>
        <taxon>Gammaproteobacteria</taxon>
        <taxon>Pseudomonadales</taxon>
        <taxon>Pseudomonadaceae</taxon>
        <taxon>Pseudomonas</taxon>
    </lineage>
</organism>